<dbReference type="Proteomes" id="UP001075001">
    <property type="component" value="Unassembled WGS sequence"/>
</dbReference>
<evidence type="ECO:0000313" key="2">
    <source>
        <dbReference type="Proteomes" id="UP001075001"/>
    </source>
</evidence>
<name>A0ABT6EFG5_9ENTR</name>
<evidence type="ECO:0000313" key="1">
    <source>
        <dbReference type="EMBL" id="MDG1644169.1"/>
    </source>
</evidence>
<dbReference type="Pfam" id="PF08238">
    <property type="entry name" value="Sel1"/>
    <property type="match status" value="2"/>
</dbReference>
<keyword evidence="2" id="KW-1185">Reference proteome</keyword>
<dbReference type="EMBL" id="JAPQEX020000001">
    <property type="protein sequence ID" value="MDG1644169.1"/>
    <property type="molecule type" value="Genomic_DNA"/>
</dbReference>
<dbReference type="RefSeq" id="WP_227015989.1">
    <property type="nucleotide sequence ID" value="NZ_CABGGQ010000007.1"/>
</dbReference>
<dbReference type="Gene3D" id="1.25.40.10">
    <property type="entry name" value="Tetratricopeptide repeat domain"/>
    <property type="match status" value="1"/>
</dbReference>
<comment type="caution">
    <text evidence="1">The sequence shown here is derived from an EMBL/GenBank/DDBJ whole genome shotgun (WGS) entry which is preliminary data.</text>
</comment>
<dbReference type="SUPFAM" id="SSF81901">
    <property type="entry name" value="HCP-like"/>
    <property type="match status" value="1"/>
</dbReference>
<dbReference type="InterPro" id="IPR050767">
    <property type="entry name" value="Sel1_AlgK"/>
</dbReference>
<organism evidence="1 2">
    <name type="scientific">Klebsiella huaxiensis</name>
    <dbReference type="NCBI Taxonomy" id="2153354"/>
    <lineage>
        <taxon>Bacteria</taxon>
        <taxon>Pseudomonadati</taxon>
        <taxon>Pseudomonadota</taxon>
        <taxon>Gammaproteobacteria</taxon>
        <taxon>Enterobacterales</taxon>
        <taxon>Enterobacteriaceae</taxon>
        <taxon>Klebsiella/Raoultella group</taxon>
        <taxon>Klebsiella</taxon>
    </lineage>
</organism>
<dbReference type="PANTHER" id="PTHR11102">
    <property type="entry name" value="SEL-1-LIKE PROTEIN"/>
    <property type="match status" value="1"/>
</dbReference>
<proteinExistence type="predicted"/>
<dbReference type="InterPro" id="IPR011990">
    <property type="entry name" value="TPR-like_helical_dom_sf"/>
</dbReference>
<dbReference type="SMART" id="SM00671">
    <property type="entry name" value="SEL1"/>
    <property type="match status" value="2"/>
</dbReference>
<dbReference type="PANTHER" id="PTHR11102:SF160">
    <property type="entry name" value="ERAD-ASSOCIATED E3 UBIQUITIN-PROTEIN LIGASE COMPONENT HRD3"/>
    <property type="match status" value="1"/>
</dbReference>
<sequence length="125" mass="13832">MANSRVYYTSCDCYSTTSDRDSQLSKLKAAGENGDVEAQYALGLMYLYGEILDVDYQQAKIWYEKAAAQNDAQAQFELGVMNERGEGGNINTGQAITWFGLACKNGHKEGCKCQEYLLKSKGISE</sequence>
<reference evidence="1" key="1">
    <citation type="submission" date="2023-03" db="EMBL/GenBank/DDBJ databases">
        <title>identification of new KPC variant in Klebsiella huaxiensis from the Hospital Sewage Samples in China.</title>
        <authorList>
            <person name="Wu Y."/>
        </authorList>
    </citation>
    <scope>NUCLEOTIDE SEQUENCE</scope>
    <source>
        <strain evidence="1">ZR-9</strain>
    </source>
</reference>
<accession>A0ABT6EFG5</accession>
<gene>
    <name evidence="1" type="ORF">OXR69_020170</name>
</gene>
<protein>
    <submittedName>
        <fullName evidence="1">Tetratricopeptide repeat protein</fullName>
    </submittedName>
</protein>
<dbReference type="InterPro" id="IPR006597">
    <property type="entry name" value="Sel1-like"/>
</dbReference>